<dbReference type="Pfam" id="PF22768">
    <property type="entry name" value="SPP1_Dit"/>
    <property type="match status" value="1"/>
</dbReference>
<feature type="domain" description="Siphovirus-type tail component RIFT-related" evidence="1">
    <location>
        <begin position="47"/>
        <end position="145"/>
    </location>
</feature>
<dbReference type="InterPro" id="IPR054738">
    <property type="entry name" value="Siphovirus-type_tail_C"/>
</dbReference>
<comment type="caution">
    <text evidence="3">The sequence shown here is derived from an EMBL/GenBank/DDBJ whole genome shotgun (WGS) entry which is preliminary data.</text>
</comment>
<name>A0A0L0QV85_VIRPA</name>
<gene>
    <name evidence="3" type="ORF">AFK71_02360</name>
</gene>
<dbReference type="Proteomes" id="UP000036780">
    <property type="component" value="Unassembled WGS sequence"/>
</dbReference>
<proteinExistence type="predicted"/>
<organism evidence="3 4">
    <name type="scientific">Virgibacillus pantothenticus</name>
    <dbReference type="NCBI Taxonomy" id="1473"/>
    <lineage>
        <taxon>Bacteria</taxon>
        <taxon>Bacillati</taxon>
        <taxon>Bacillota</taxon>
        <taxon>Bacilli</taxon>
        <taxon>Bacillales</taxon>
        <taxon>Bacillaceae</taxon>
        <taxon>Virgibacillus</taxon>
    </lineage>
</organism>
<evidence type="ECO:0000259" key="1">
    <source>
        <dbReference type="Pfam" id="PF05709"/>
    </source>
</evidence>
<sequence>MYGFVDTIAGSGTGSTSLSLQTVFNGNNLDQLLTDDNGSFITLTVTGRSNLTQRVQTTEVPGMDGLLEQTDPTVSEREITIKYKIEDKTNEGFRRRYDRLLSYLGGSKKVLSFTDEDALFYATLLTNETPEEETNNLIGTITFLCSDPFKYGKEQTESFTSDMLTLPYNGTAPASPIFELEVLKPVTFAMVQNQFEEYQLIGTPLEADMETVDTRKLLIEERGETLDTWSNTPTKVDGGVVAGRLSTDNDGITVPSYGPDTNNWHGPALIKEISPSQDFEIEMMVEGETGKPDQTYRIEFYAYDENMNVLGKMALLDKSLGINNKIAEGRIGGYEGRQQNYLISSQNYSYGWPFFFGMLRLRRIGNQFEFYVTRVANNTKHVFSLKKLFTDNNNEYMGKLRYVQIHIGKWADSARAYAPKILHIKVFKLAQETVDQTPYIARPGDLITLDNFNKELLINGEDSKNLKDFGGSFFNLHKGDNQLVVHPSNSFKATAKWRNRYR</sequence>
<dbReference type="GeneID" id="66869389"/>
<evidence type="ECO:0000259" key="2">
    <source>
        <dbReference type="Pfam" id="PF22768"/>
    </source>
</evidence>
<dbReference type="RefSeq" id="WP_050349958.1">
    <property type="nucleotide sequence ID" value="NZ_CP073011.1"/>
</dbReference>
<protein>
    <recommendedName>
        <fullName evidence="5">Phage tail protein</fullName>
    </recommendedName>
</protein>
<accession>A0A0L0QV85</accession>
<dbReference type="InterPro" id="IPR006520">
    <property type="entry name" value="Dit_BPSPP_N"/>
</dbReference>
<reference evidence="4" key="1">
    <citation type="submission" date="2015-07" db="EMBL/GenBank/DDBJ databases">
        <title>Fjat-10053 dsm26.</title>
        <authorList>
            <person name="Liu B."/>
            <person name="Wang J."/>
            <person name="Zhu Y."/>
            <person name="Liu G."/>
            <person name="Chen Q."/>
            <person name="Chen Z."/>
            <person name="Lan J."/>
            <person name="Che J."/>
            <person name="Ge C."/>
            <person name="Shi H."/>
            <person name="Pan Z."/>
            <person name="Liu X."/>
        </authorList>
    </citation>
    <scope>NUCLEOTIDE SEQUENCE [LARGE SCALE GENOMIC DNA]</scope>
    <source>
        <strain evidence="4">DSM 26</strain>
    </source>
</reference>
<feature type="domain" description="Siphovirus-type tail component C-terminal" evidence="2">
    <location>
        <begin position="439"/>
        <end position="501"/>
    </location>
</feature>
<dbReference type="NCBIfam" id="TIGR01633">
    <property type="entry name" value="phi3626_gp14_N"/>
    <property type="match status" value="1"/>
</dbReference>
<evidence type="ECO:0008006" key="5">
    <source>
        <dbReference type="Google" id="ProtNLM"/>
    </source>
</evidence>
<keyword evidence="4" id="KW-1185">Reference proteome</keyword>
<evidence type="ECO:0000313" key="4">
    <source>
        <dbReference type="Proteomes" id="UP000036780"/>
    </source>
</evidence>
<dbReference type="Gene3D" id="2.40.30.200">
    <property type="match status" value="1"/>
</dbReference>
<dbReference type="PATRIC" id="fig|1473.5.peg.3399"/>
<dbReference type="Gene3D" id="2.60.120.860">
    <property type="match status" value="1"/>
</dbReference>
<dbReference type="EMBL" id="LGTO01000002">
    <property type="protein sequence ID" value="KNE22481.1"/>
    <property type="molecule type" value="Genomic_DNA"/>
</dbReference>
<dbReference type="Pfam" id="PF05709">
    <property type="entry name" value="Sipho_tail"/>
    <property type="match status" value="1"/>
</dbReference>
<dbReference type="InterPro" id="IPR008841">
    <property type="entry name" value="Siphovirus-type_tail_N"/>
</dbReference>
<dbReference type="AlphaFoldDB" id="A0A0L0QV85"/>
<evidence type="ECO:0000313" key="3">
    <source>
        <dbReference type="EMBL" id="KNE22481.1"/>
    </source>
</evidence>